<dbReference type="OrthoDB" id="9806522at2"/>
<dbReference type="RefSeq" id="WP_091510514.1">
    <property type="nucleotide sequence ID" value="NZ_FNFH01000002.1"/>
</dbReference>
<evidence type="ECO:0000313" key="8">
    <source>
        <dbReference type="EMBL" id="SDJ98021.1"/>
    </source>
</evidence>
<feature type="transmembrane region" description="Helical" evidence="6">
    <location>
        <begin position="53"/>
        <end position="70"/>
    </location>
</feature>
<dbReference type="GO" id="GO:0016020">
    <property type="term" value="C:membrane"/>
    <property type="evidence" value="ECO:0007669"/>
    <property type="project" value="UniProtKB-SubCell"/>
</dbReference>
<organism evidence="8 9">
    <name type="scientific">Microbulbifer yueqingensis</name>
    <dbReference type="NCBI Taxonomy" id="658219"/>
    <lineage>
        <taxon>Bacteria</taxon>
        <taxon>Pseudomonadati</taxon>
        <taxon>Pseudomonadota</taxon>
        <taxon>Gammaproteobacteria</taxon>
        <taxon>Cellvibrionales</taxon>
        <taxon>Microbulbiferaceae</taxon>
        <taxon>Microbulbifer</taxon>
    </lineage>
</organism>
<evidence type="ECO:0000256" key="4">
    <source>
        <dbReference type="ARBA" id="ARBA00022989"/>
    </source>
</evidence>
<name>A0A1G8Y5J2_9GAMM</name>
<dbReference type="EMBL" id="FNFH01000002">
    <property type="protein sequence ID" value="SDJ98021.1"/>
    <property type="molecule type" value="Genomic_DNA"/>
</dbReference>
<dbReference type="InterPro" id="IPR050291">
    <property type="entry name" value="CDF_Transporter"/>
</dbReference>
<evidence type="ECO:0000259" key="7">
    <source>
        <dbReference type="Pfam" id="PF01545"/>
    </source>
</evidence>
<sequence length="318" mass="35318">MTVLAERYKLPEEKQDKLQRAIRLEWLTIFFLITITIVMYLAMGSSQAMKTAWVEDVLSLIPPISFLVAMRYRNNPPTDRFPYGFRRAPLLSFMVAAVAILVLGLYLLYDAGKALLEQHHPTLAHFHLFGNSWDIWSGWVMIAALIYSVIPPVILGRMKLRLAPGLQEKTLFADANMNKADWMTAVAAGLGIVGVGFGFWWADSVAAAVISLDVIKDGVTNVKRATSDLLGQSPTDVKSGKQLGLADKLSEELGALQEVQDVGVRLREEGHVFSGEVFVVLSSSGDTARQVEHIRERATALDWRLHNLTVMPVTTLEK</sequence>
<dbReference type="GO" id="GO:0008324">
    <property type="term" value="F:monoatomic cation transmembrane transporter activity"/>
    <property type="evidence" value="ECO:0007669"/>
    <property type="project" value="InterPro"/>
</dbReference>
<dbReference type="InterPro" id="IPR058533">
    <property type="entry name" value="Cation_efflux_TM"/>
</dbReference>
<gene>
    <name evidence="8" type="ORF">SAMN05216212_1365</name>
</gene>
<proteinExistence type="predicted"/>
<dbReference type="Pfam" id="PF01545">
    <property type="entry name" value="Cation_efflux"/>
    <property type="match status" value="1"/>
</dbReference>
<reference evidence="9" key="1">
    <citation type="submission" date="2016-10" db="EMBL/GenBank/DDBJ databases">
        <authorList>
            <person name="Varghese N."/>
            <person name="Submissions S."/>
        </authorList>
    </citation>
    <scope>NUCLEOTIDE SEQUENCE [LARGE SCALE GENOMIC DNA]</scope>
    <source>
        <strain evidence="9">CGMCC 1.10658</strain>
    </source>
</reference>
<feature type="transmembrane region" description="Helical" evidence="6">
    <location>
        <begin position="136"/>
        <end position="155"/>
    </location>
</feature>
<keyword evidence="9" id="KW-1185">Reference proteome</keyword>
<accession>A0A1G8Y5J2</accession>
<feature type="transmembrane region" description="Helical" evidence="6">
    <location>
        <begin position="90"/>
        <end position="109"/>
    </location>
</feature>
<dbReference type="AlphaFoldDB" id="A0A1G8Y5J2"/>
<keyword evidence="4 6" id="KW-1133">Transmembrane helix</keyword>
<keyword evidence="3 6" id="KW-0812">Transmembrane</keyword>
<keyword evidence="5 6" id="KW-0472">Membrane</keyword>
<dbReference type="PANTHER" id="PTHR43840:SF15">
    <property type="entry name" value="MITOCHONDRIAL METAL TRANSPORTER 1-RELATED"/>
    <property type="match status" value="1"/>
</dbReference>
<dbReference type="Proteomes" id="UP000199305">
    <property type="component" value="Unassembled WGS sequence"/>
</dbReference>
<dbReference type="STRING" id="658219.SAMN05216212_1365"/>
<protein>
    <submittedName>
        <fullName evidence="8">Cation diffusion facilitator family transporter</fullName>
    </submittedName>
</protein>
<dbReference type="SUPFAM" id="SSF161111">
    <property type="entry name" value="Cation efflux protein transmembrane domain-like"/>
    <property type="match status" value="1"/>
</dbReference>
<keyword evidence="2" id="KW-0813">Transport</keyword>
<evidence type="ECO:0000256" key="5">
    <source>
        <dbReference type="ARBA" id="ARBA00023136"/>
    </source>
</evidence>
<evidence type="ECO:0000256" key="1">
    <source>
        <dbReference type="ARBA" id="ARBA00004141"/>
    </source>
</evidence>
<evidence type="ECO:0000256" key="2">
    <source>
        <dbReference type="ARBA" id="ARBA00022448"/>
    </source>
</evidence>
<feature type="transmembrane region" description="Helical" evidence="6">
    <location>
        <begin position="21"/>
        <end position="41"/>
    </location>
</feature>
<dbReference type="InterPro" id="IPR027469">
    <property type="entry name" value="Cation_efflux_TMD_sf"/>
</dbReference>
<feature type="transmembrane region" description="Helical" evidence="6">
    <location>
        <begin position="182"/>
        <end position="202"/>
    </location>
</feature>
<dbReference type="PANTHER" id="PTHR43840">
    <property type="entry name" value="MITOCHONDRIAL METAL TRANSPORTER 1-RELATED"/>
    <property type="match status" value="1"/>
</dbReference>
<evidence type="ECO:0000256" key="3">
    <source>
        <dbReference type="ARBA" id="ARBA00022692"/>
    </source>
</evidence>
<dbReference type="Gene3D" id="1.20.1510.10">
    <property type="entry name" value="Cation efflux protein transmembrane domain"/>
    <property type="match status" value="1"/>
</dbReference>
<feature type="domain" description="Cation efflux protein transmembrane" evidence="7">
    <location>
        <begin position="30"/>
        <end position="230"/>
    </location>
</feature>
<dbReference type="GO" id="GO:0006829">
    <property type="term" value="P:zinc ion transport"/>
    <property type="evidence" value="ECO:0007669"/>
    <property type="project" value="UniProtKB-KW"/>
</dbReference>
<evidence type="ECO:0000313" key="9">
    <source>
        <dbReference type="Proteomes" id="UP000199305"/>
    </source>
</evidence>
<comment type="subcellular location">
    <subcellularLocation>
        <location evidence="1">Membrane</location>
        <topology evidence="1">Multi-pass membrane protein</topology>
    </subcellularLocation>
</comment>
<evidence type="ECO:0000256" key="6">
    <source>
        <dbReference type="SAM" id="Phobius"/>
    </source>
</evidence>
<dbReference type="GO" id="GO:0006826">
    <property type="term" value="P:iron ion transport"/>
    <property type="evidence" value="ECO:0007669"/>
    <property type="project" value="UniProtKB-KW"/>
</dbReference>